<protein>
    <submittedName>
        <fullName evidence="1">Pentatricopeptide repeat-containing protein</fullName>
    </submittedName>
</protein>
<dbReference type="AlphaFoldDB" id="A0A199V179"/>
<dbReference type="GO" id="GO:0003723">
    <property type="term" value="F:RNA binding"/>
    <property type="evidence" value="ECO:0007669"/>
    <property type="project" value="InterPro"/>
</dbReference>
<dbReference type="PANTHER" id="PTHR47926">
    <property type="entry name" value="PENTATRICOPEPTIDE REPEAT-CONTAINING PROTEIN"/>
    <property type="match status" value="1"/>
</dbReference>
<sequence>MGKMIHAMIVKEQMVEDKTKMLNSLLPCMQMRRMDDAYKVFWAMDRTDVVSWNAVISGLDLNEEYENAIDLFRLLTRPEAEGFQSR</sequence>
<evidence type="ECO:0000313" key="2">
    <source>
        <dbReference type="Proteomes" id="UP000092600"/>
    </source>
</evidence>
<organism evidence="1 2">
    <name type="scientific">Ananas comosus</name>
    <name type="common">Pineapple</name>
    <name type="synonym">Ananas ananas</name>
    <dbReference type="NCBI Taxonomy" id="4615"/>
    <lineage>
        <taxon>Eukaryota</taxon>
        <taxon>Viridiplantae</taxon>
        <taxon>Streptophyta</taxon>
        <taxon>Embryophyta</taxon>
        <taxon>Tracheophyta</taxon>
        <taxon>Spermatophyta</taxon>
        <taxon>Magnoliopsida</taxon>
        <taxon>Liliopsida</taxon>
        <taxon>Poales</taxon>
        <taxon>Bromeliaceae</taxon>
        <taxon>Bromelioideae</taxon>
        <taxon>Ananas</taxon>
    </lineage>
</organism>
<dbReference type="GO" id="GO:0009451">
    <property type="term" value="P:RNA modification"/>
    <property type="evidence" value="ECO:0007669"/>
    <property type="project" value="InterPro"/>
</dbReference>
<gene>
    <name evidence="1" type="ORF">ACMD2_25994</name>
</gene>
<proteinExistence type="predicted"/>
<name>A0A199V179_ANACO</name>
<dbReference type="InterPro" id="IPR011990">
    <property type="entry name" value="TPR-like_helical_dom_sf"/>
</dbReference>
<evidence type="ECO:0000313" key="1">
    <source>
        <dbReference type="EMBL" id="OAY70837.1"/>
    </source>
</evidence>
<accession>A0A199V179</accession>
<dbReference type="STRING" id="4615.A0A199V179"/>
<dbReference type="Gene3D" id="1.25.40.10">
    <property type="entry name" value="Tetratricopeptide repeat domain"/>
    <property type="match status" value="1"/>
</dbReference>
<dbReference type="EMBL" id="LSRQ01003757">
    <property type="protein sequence ID" value="OAY70837.1"/>
    <property type="molecule type" value="Genomic_DNA"/>
</dbReference>
<dbReference type="InterPro" id="IPR046960">
    <property type="entry name" value="PPR_At4g14850-like_plant"/>
</dbReference>
<dbReference type="Proteomes" id="UP000092600">
    <property type="component" value="Unassembled WGS sequence"/>
</dbReference>
<reference evidence="1 2" key="1">
    <citation type="journal article" date="2016" name="DNA Res.">
        <title>The draft genome of MD-2 pineapple using hybrid error correction of long reads.</title>
        <authorList>
            <person name="Redwan R.M."/>
            <person name="Saidin A."/>
            <person name="Kumar S.V."/>
        </authorList>
    </citation>
    <scope>NUCLEOTIDE SEQUENCE [LARGE SCALE GENOMIC DNA]</scope>
    <source>
        <strain evidence="2">cv. MD2</strain>
        <tissue evidence="1">Leaf</tissue>
    </source>
</reference>
<comment type="caution">
    <text evidence="1">The sequence shown here is derived from an EMBL/GenBank/DDBJ whole genome shotgun (WGS) entry which is preliminary data.</text>
</comment>